<dbReference type="PROSITE" id="PS51154">
    <property type="entry name" value="MACRO"/>
    <property type="match status" value="1"/>
</dbReference>
<evidence type="ECO:0000259" key="5">
    <source>
        <dbReference type="PROSITE" id="PS51154"/>
    </source>
</evidence>
<comment type="caution">
    <text evidence="6">The sequence shown here is derived from an EMBL/GenBank/DDBJ whole genome shotgun (WGS) entry which is preliminary data.</text>
</comment>
<organism evidence="6 7">
    <name type="scientific">Hanseniaspora osmophila</name>
    <dbReference type="NCBI Taxonomy" id="56408"/>
    <lineage>
        <taxon>Eukaryota</taxon>
        <taxon>Fungi</taxon>
        <taxon>Dikarya</taxon>
        <taxon>Ascomycota</taxon>
        <taxon>Saccharomycotina</taxon>
        <taxon>Saccharomycetes</taxon>
        <taxon>Saccharomycodales</taxon>
        <taxon>Saccharomycodaceae</taxon>
        <taxon>Hanseniaspora</taxon>
    </lineage>
</organism>
<evidence type="ECO:0000256" key="4">
    <source>
        <dbReference type="ARBA" id="ARBA00034427"/>
    </source>
</evidence>
<name>A0A1E5R552_9ASCO</name>
<dbReference type="Proteomes" id="UP000095728">
    <property type="component" value="Unassembled WGS sequence"/>
</dbReference>
<comment type="similarity">
    <text evidence="1">Belongs to the POA1 family.</text>
</comment>
<dbReference type="PANTHER" id="PTHR12521">
    <property type="entry name" value="PROTEIN C6ORF130"/>
    <property type="match status" value="1"/>
</dbReference>
<accession>A0A1E5R552</accession>
<protein>
    <recommendedName>
        <fullName evidence="3">ADP-ribose 1''-phosphate phosphatase</fullName>
        <ecNumber evidence="2">3.1.3.84</ecNumber>
    </recommendedName>
</protein>
<evidence type="ECO:0000313" key="6">
    <source>
        <dbReference type="EMBL" id="OEJ82024.1"/>
    </source>
</evidence>
<dbReference type="STRING" id="56408.A0A1E5R552"/>
<dbReference type="PANTHER" id="PTHR12521:SF0">
    <property type="entry name" value="ADP-RIBOSE GLYCOHYDROLASE OARD1"/>
    <property type="match status" value="1"/>
</dbReference>
<dbReference type="InterPro" id="IPR043472">
    <property type="entry name" value="Macro_dom-like"/>
</dbReference>
<evidence type="ECO:0000256" key="2">
    <source>
        <dbReference type="ARBA" id="ARBA00012983"/>
    </source>
</evidence>
<reference evidence="7" key="1">
    <citation type="journal article" date="2016" name="Genome Announc.">
        <title>Genome sequences of three species of Hanseniaspora isolated from spontaneous wine fermentations.</title>
        <authorList>
            <person name="Sternes P.R."/>
            <person name="Lee D."/>
            <person name="Kutyna D.R."/>
            <person name="Borneman A.R."/>
        </authorList>
    </citation>
    <scope>NUCLEOTIDE SEQUENCE [LARGE SCALE GENOMIC DNA]</scope>
    <source>
        <strain evidence="7">AWRI3579</strain>
    </source>
</reference>
<dbReference type="InParanoid" id="A0A1E5R552"/>
<gene>
    <name evidence="6" type="ORF">AWRI3579_g3781</name>
</gene>
<evidence type="ECO:0000256" key="3">
    <source>
        <dbReference type="ARBA" id="ARBA00019744"/>
    </source>
</evidence>
<keyword evidence="7" id="KW-1185">Reference proteome</keyword>
<dbReference type="SUPFAM" id="SSF52949">
    <property type="entry name" value="Macro domain-like"/>
    <property type="match status" value="1"/>
</dbReference>
<dbReference type="EC" id="3.1.3.84" evidence="2"/>
<dbReference type="GO" id="GO:0140291">
    <property type="term" value="P:peptidyl-glutamate ADP-deribosylation"/>
    <property type="evidence" value="ECO:0007669"/>
    <property type="project" value="TreeGrafter"/>
</dbReference>
<evidence type="ECO:0000256" key="1">
    <source>
        <dbReference type="ARBA" id="ARBA00006575"/>
    </source>
</evidence>
<dbReference type="Pfam" id="PF01661">
    <property type="entry name" value="Macro"/>
    <property type="match status" value="1"/>
</dbReference>
<proteinExistence type="inferred from homology"/>
<dbReference type="OrthoDB" id="2155246at2759"/>
<feature type="domain" description="Macro" evidence="5">
    <location>
        <begin position="1"/>
        <end position="211"/>
    </location>
</feature>
<dbReference type="InterPro" id="IPR002589">
    <property type="entry name" value="Macro_dom"/>
</dbReference>
<dbReference type="Gene3D" id="3.40.220.10">
    <property type="entry name" value="Leucine Aminopeptidase, subunit E, domain 1"/>
    <property type="match status" value="1"/>
</dbReference>
<comment type="catalytic activity">
    <reaction evidence="4">
        <text>ADP-alpha-D-ribose 1''-phosphate + H2O = ADP-D-ribose + phosphate</text>
        <dbReference type="Rhea" id="RHEA:25029"/>
        <dbReference type="ChEBI" id="CHEBI:15377"/>
        <dbReference type="ChEBI" id="CHEBI:43474"/>
        <dbReference type="ChEBI" id="CHEBI:57967"/>
        <dbReference type="ChEBI" id="CHEBI:58753"/>
        <dbReference type="EC" id="3.1.3.84"/>
    </reaction>
</comment>
<sequence length="211" mass="23687">MSNITYVKGNILSPTISKKRIIIHSCNCLGTWGGGVAYQLGQKYPKTELEYTKICDYFSNDDPRKLLGNFVILPSFKDSKTLIGCLFTSLGGGGSHDSASSILENTQLSLQKLLKYIQQGKKYCAPPNSPSKQVSINTDVFETKAEEEEIGLKLLLELMNEQYFSQFNEIQDLKHFELEMPKINSGIFGVPWENTEKILEALPCDITVYDL</sequence>
<dbReference type="InterPro" id="IPR050892">
    <property type="entry name" value="ADP-ribose_metab_enzymes"/>
</dbReference>
<dbReference type="FunCoup" id="A0A1E5R552">
    <property type="interactions" value="7"/>
</dbReference>
<dbReference type="SMART" id="SM00506">
    <property type="entry name" value="A1pp"/>
    <property type="match status" value="1"/>
</dbReference>
<evidence type="ECO:0000313" key="7">
    <source>
        <dbReference type="Proteomes" id="UP000095728"/>
    </source>
</evidence>
<dbReference type="AlphaFoldDB" id="A0A1E5R552"/>
<dbReference type="EMBL" id="LPNM01000010">
    <property type="protein sequence ID" value="OEJ82024.1"/>
    <property type="molecule type" value="Genomic_DNA"/>
</dbReference>